<sequence length="54" mass="5799">MRERAGAPDRAGGATQVGDQYTGVRPGTLPRLARTHGYGKARPDVQRNQLIIAP</sequence>
<keyword evidence="3" id="KW-1185">Reference proteome</keyword>
<dbReference type="RefSeq" id="WP_179776524.1">
    <property type="nucleotide sequence ID" value="NZ_JACCFK010000002.1"/>
</dbReference>
<dbReference type="AlphaFoldDB" id="A0A853BA99"/>
<dbReference type="EMBL" id="JACCFK010000002">
    <property type="protein sequence ID" value="NYI92268.1"/>
    <property type="molecule type" value="Genomic_DNA"/>
</dbReference>
<reference evidence="2 3" key="1">
    <citation type="submission" date="2020-07" db="EMBL/GenBank/DDBJ databases">
        <title>Sequencing the genomes of 1000 actinobacteria strains.</title>
        <authorList>
            <person name="Klenk H.-P."/>
        </authorList>
    </citation>
    <scope>NUCLEOTIDE SEQUENCE [LARGE SCALE GENOMIC DNA]</scope>
    <source>
        <strain evidence="2 3">DSM 104006</strain>
    </source>
</reference>
<comment type="caution">
    <text evidence="2">The sequence shown here is derived from an EMBL/GenBank/DDBJ whole genome shotgun (WGS) entry which is preliminary data.</text>
</comment>
<accession>A0A853BA99</accession>
<evidence type="ECO:0000313" key="3">
    <source>
        <dbReference type="Proteomes" id="UP000549616"/>
    </source>
</evidence>
<feature type="region of interest" description="Disordered" evidence="1">
    <location>
        <begin position="1"/>
        <end position="54"/>
    </location>
</feature>
<evidence type="ECO:0000313" key="2">
    <source>
        <dbReference type="EMBL" id="NYI92268.1"/>
    </source>
</evidence>
<dbReference type="Proteomes" id="UP000549616">
    <property type="component" value="Unassembled WGS sequence"/>
</dbReference>
<name>A0A853BA99_9PSEU</name>
<proteinExistence type="predicted"/>
<gene>
    <name evidence="2" type="ORF">HNR02_005643</name>
</gene>
<evidence type="ECO:0000256" key="1">
    <source>
        <dbReference type="SAM" id="MobiDB-lite"/>
    </source>
</evidence>
<organism evidence="2 3">
    <name type="scientific">Amycolatopsis endophytica</name>
    <dbReference type="NCBI Taxonomy" id="860233"/>
    <lineage>
        <taxon>Bacteria</taxon>
        <taxon>Bacillati</taxon>
        <taxon>Actinomycetota</taxon>
        <taxon>Actinomycetes</taxon>
        <taxon>Pseudonocardiales</taxon>
        <taxon>Pseudonocardiaceae</taxon>
        <taxon>Amycolatopsis</taxon>
    </lineage>
</organism>
<protein>
    <submittedName>
        <fullName evidence="2">Uncharacterized protein</fullName>
    </submittedName>
</protein>